<dbReference type="AlphaFoldDB" id="A0A0A9GWV5"/>
<reference evidence="1" key="1">
    <citation type="submission" date="2014-09" db="EMBL/GenBank/DDBJ databases">
        <authorList>
            <person name="Magalhaes I.L.F."/>
            <person name="Oliveira U."/>
            <person name="Santos F.R."/>
            <person name="Vidigal T.H.D.A."/>
            <person name="Brescovit A.D."/>
            <person name="Santos A.J."/>
        </authorList>
    </citation>
    <scope>NUCLEOTIDE SEQUENCE</scope>
    <source>
        <tissue evidence="1">Shoot tissue taken approximately 20 cm above the soil surface</tissue>
    </source>
</reference>
<name>A0A0A9GWV5_ARUDO</name>
<evidence type="ECO:0000313" key="1">
    <source>
        <dbReference type="EMBL" id="JAE25063.1"/>
    </source>
</evidence>
<dbReference type="EMBL" id="GBRH01172833">
    <property type="protein sequence ID" value="JAE25063.1"/>
    <property type="molecule type" value="Transcribed_RNA"/>
</dbReference>
<accession>A0A0A9GWV5</accession>
<sequence>MNEAENPSPFVLTAGV</sequence>
<protein>
    <submittedName>
        <fullName evidence="1">Uncharacterized protein</fullName>
    </submittedName>
</protein>
<reference evidence="1" key="2">
    <citation type="journal article" date="2015" name="Data Brief">
        <title>Shoot transcriptome of the giant reed, Arundo donax.</title>
        <authorList>
            <person name="Barrero R.A."/>
            <person name="Guerrero F.D."/>
            <person name="Moolhuijzen P."/>
            <person name="Goolsby J.A."/>
            <person name="Tidwell J."/>
            <person name="Bellgard S.E."/>
            <person name="Bellgard M.I."/>
        </authorList>
    </citation>
    <scope>NUCLEOTIDE SEQUENCE</scope>
    <source>
        <tissue evidence="1">Shoot tissue taken approximately 20 cm above the soil surface</tissue>
    </source>
</reference>
<organism evidence="1">
    <name type="scientific">Arundo donax</name>
    <name type="common">Giant reed</name>
    <name type="synonym">Donax arundinaceus</name>
    <dbReference type="NCBI Taxonomy" id="35708"/>
    <lineage>
        <taxon>Eukaryota</taxon>
        <taxon>Viridiplantae</taxon>
        <taxon>Streptophyta</taxon>
        <taxon>Embryophyta</taxon>
        <taxon>Tracheophyta</taxon>
        <taxon>Spermatophyta</taxon>
        <taxon>Magnoliopsida</taxon>
        <taxon>Liliopsida</taxon>
        <taxon>Poales</taxon>
        <taxon>Poaceae</taxon>
        <taxon>PACMAD clade</taxon>
        <taxon>Arundinoideae</taxon>
        <taxon>Arundineae</taxon>
        <taxon>Arundo</taxon>
    </lineage>
</organism>
<proteinExistence type="predicted"/>